<organism evidence="4 5">
    <name type="scientific">Clostridium manihotivorum</name>
    <dbReference type="NCBI Taxonomy" id="2320868"/>
    <lineage>
        <taxon>Bacteria</taxon>
        <taxon>Bacillati</taxon>
        <taxon>Bacillota</taxon>
        <taxon>Clostridia</taxon>
        <taxon>Eubacteriales</taxon>
        <taxon>Clostridiaceae</taxon>
        <taxon>Clostridium</taxon>
    </lineage>
</organism>
<dbReference type="InterPro" id="IPR029903">
    <property type="entry name" value="RmlD-like-bd"/>
</dbReference>
<dbReference type="SUPFAM" id="SSF51735">
    <property type="entry name" value="NAD(P)-binding Rossmann-fold domains"/>
    <property type="match status" value="1"/>
</dbReference>
<comment type="similarity">
    <text evidence="1 2">Belongs to the dTDP-4-dehydrorhamnose reductase family.</text>
</comment>
<evidence type="ECO:0000313" key="4">
    <source>
        <dbReference type="EMBL" id="QAA32554.1"/>
    </source>
</evidence>
<keyword evidence="2" id="KW-0560">Oxidoreductase</keyword>
<evidence type="ECO:0000313" key="5">
    <source>
        <dbReference type="Proteomes" id="UP000286268"/>
    </source>
</evidence>
<feature type="domain" description="RmlD-like substrate binding" evidence="3">
    <location>
        <begin position="1"/>
        <end position="290"/>
    </location>
</feature>
<sequence>MKILVTGAGGQVGSELLKVLEKGETELGSIPSELKKAEVFGFSSRELDIRNINQVIDKVASINPDVVINAAAFTNVDGAEDNFDQAFEVNALGPRNLAMACERISAKLVHISTDYVFSGEGSRPFKEYDTALPKSEYGKSKKLGDDFVKEICTKYFIIRPAWVYGYNGKNFVYTILNLAKNNDEIKVVKDQRGNPTNVQDIIHHILKLVVTEEYGIYNCAGHGECSWYDFACKIVEFSKINCKVIPCTSEEYKSKVKRPTYSALDNCNLRITVGDEMRHYVTALKVFINNII</sequence>
<dbReference type="PANTHER" id="PTHR10491:SF4">
    <property type="entry name" value="METHIONINE ADENOSYLTRANSFERASE 2 SUBUNIT BETA"/>
    <property type="match status" value="1"/>
</dbReference>
<comment type="function">
    <text evidence="2">Catalyzes the reduction of dTDP-6-deoxy-L-lyxo-4-hexulose to yield dTDP-L-rhamnose.</text>
</comment>
<evidence type="ECO:0000256" key="2">
    <source>
        <dbReference type="RuleBase" id="RU364082"/>
    </source>
</evidence>
<dbReference type="GO" id="GO:0008831">
    <property type="term" value="F:dTDP-4-dehydrorhamnose reductase activity"/>
    <property type="evidence" value="ECO:0007669"/>
    <property type="project" value="UniProtKB-EC"/>
</dbReference>
<evidence type="ECO:0000259" key="3">
    <source>
        <dbReference type="Pfam" id="PF04321"/>
    </source>
</evidence>
<dbReference type="EC" id="1.1.1.133" evidence="2"/>
<evidence type="ECO:0000256" key="1">
    <source>
        <dbReference type="ARBA" id="ARBA00010944"/>
    </source>
</evidence>
<name>A0A3R5U5V8_9CLOT</name>
<accession>A0A3R5U5V8</accession>
<gene>
    <name evidence="4" type="primary">rfbD</name>
    <name evidence="4" type="ORF">C1I91_13430</name>
</gene>
<dbReference type="Pfam" id="PF04321">
    <property type="entry name" value="RmlD_sub_bind"/>
    <property type="match status" value="1"/>
</dbReference>
<dbReference type="EMBL" id="CP025746">
    <property type="protein sequence ID" value="QAA32554.1"/>
    <property type="molecule type" value="Genomic_DNA"/>
</dbReference>
<protein>
    <recommendedName>
        <fullName evidence="2">dTDP-4-dehydrorhamnose reductase</fullName>
        <ecNumber evidence="2">1.1.1.133</ecNumber>
    </recommendedName>
</protein>
<proteinExistence type="inferred from homology"/>
<dbReference type="Gene3D" id="3.90.25.10">
    <property type="entry name" value="UDP-galactose 4-epimerase, domain 1"/>
    <property type="match status" value="1"/>
</dbReference>
<reference evidence="4 5" key="1">
    <citation type="submission" date="2018-01" db="EMBL/GenBank/DDBJ databases">
        <title>Genome Sequencing and Assembly of Anaerobacter polyendosporus strain CT4.</title>
        <authorList>
            <person name="Tachaapaikoon C."/>
            <person name="Sutheeworapong S."/>
            <person name="Jenjaroenpun P."/>
            <person name="Wongsurawat T."/>
            <person name="Nookeaw I."/>
            <person name="Cheawchanlertfa P."/>
            <person name="Kosugi A."/>
            <person name="Cheevadhanarak S."/>
            <person name="Ratanakhanokchai K."/>
        </authorList>
    </citation>
    <scope>NUCLEOTIDE SEQUENCE [LARGE SCALE GENOMIC DNA]</scope>
    <source>
        <strain evidence="4 5">CT4</strain>
    </source>
</reference>
<comment type="pathway">
    <text evidence="2">Carbohydrate biosynthesis; dTDP-L-rhamnose biosynthesis.</text>
</comment>
<dbReference type="AlphaFoldDB" id="A0A3R5U5V8"/>
<dbReference type="NCBIfam" id="TIGR01214">
    <property type="entry name" value="rmlD"/>
    <property type="match status" value="1"/>
</dbReference>
<dbReference type="OrthoDB" id="9803892at2"/>
<dbReference type="KEGG" id="cmah:C1I91_13430"/>
<dbReference type="InterPro" id="IPR005913">
    <property type="entry name" value="dTDP_dehydrorham_reduct"/>
</dbReference>
<dbReference type="GO" id="GO:0005829">
    <property type="term" value="C:cytosol"/>
    <property type="evidence" value="ECO:0007669"/>
    <property type="project" value="TreeGrafter"/>
</dbReference>
<keyword evidence="5" id="KW-1185">Reference proteome</keyword>
<dbReference type="PANTHER" id="PTHR10491">
    <property type="entry name" value="DTDP-4-DEHYDRORHAMNOSE REDUCTASE"/>
    <property type="match status" value="1"/>
</dbReference>
<dbReference type="InterPro" id="IPR036291">
    <property type="entry name" value="NAD(P)-bd_dom_sf"/>
</dbReference>
<keyword evidence="2" id="KW-0521">NADP</keyword>
<dbReference type="RefSeq" id="WP_128213342.1">
    <property type="nucleotide sequence ID" value="NZ_CP025746.1"/>
</dbReference>
<dbReference type="CDD" id="cd05254">
    <property type="entry name" value="dTDP_HR_like_SDR_e"/>
    <property type="match status" value="1"/>
</dbReference>
<dbReference type="Proteomes" id="UP000286268">
    <property type="component" value="Chromosome"/>
</dbReference>
<dbReference type="GO" id="GO:0019305">
    <property type="term" value="P:dTDP-rhamnose biosynthetic process"/>
    <property type="evidence" value="ECO:0007669"/>
    <property type="project" value="UniProtKB-UniPathway"/>
</dbReference>
<dbReference type="Gene3D" id="3.40.50.720">
    <property type="entry name" value="NAD(P)-binding Rossmann-like Domain"/>
    <property type="match status" value="1"/>
</dbReference>
<dbReference type="UniPathway" id="UPA00124"/>